<dbReference type="GO" id="GO:0016020">
    <property type="term" value="C:membrane"/>
    <property type="evidence" value="ECO:0007669"/>
    <property type="project" value="UniProtKB-SubCell"/>
</dbReference>
<gene>
    <name evidence="8" type="ORF">F0562_030504</name>
</gene>
<feature type="transmembrane region" description="Helical" evidence="6">
    <location>
        <begin position="264"/>
        <end position="281"/>
    </location>
</feature>
<feature type="transmembrane region" description="Helical" evidence="6">
    <location>
        <begin position="485"/>
        <end position="506"/>
    </location>
</feature>
<feature type="transmembrane region" description="Helical" evidence="6">
    <location>
        <begin position="85"/>
        <end position="110"/>
    </location>
</feature>
<organism evidence="8 9">
    <name type="scientific">Nyssa sinensis</name>
    <dbReference type="NCBI Taxonomy" id="561372"/>
    <lineage>
        <taxon>Eukaryota</taxon>
        <taxon>Viridiplantae</taxon>
        <taxon>Streptophyta</taxon>
        <taxon>Embryophyta</taxon>
        <taxon>Tracheophyta</taxon>
        <taxon>Spermatophyta</taxon>
        <taxon>Magnoliopsida</taxon>
        <taxon>eudicotyledons</taxon>
        <taxon>Gunneridae</taxon>
        <taxon>Pentapetalae</taxon>
        <taxon>asterids</taxon>
        <taxon>Cornales</taxon>
        <taxon>Nyssaceae</taxon>
        <taxon>Nyssa</taxon>
    </lineage>
</organism>
<feature type="chain" id="PRO_5023840546" description="Protein DETOXIFICATION" evidence="7">
    <location>
        <begin position="18"/>
        <end position="534"/>
    </location>
</feature>
<feature type="signal peptide" evidence="7">
    <location>
        <begin position="1"/>
        <end position="17"/>
    </location>
</feature>
<dbReference type="CDD" id="cd13132">
    <property type="entry name" value="MATE_eukaryotic"/>
    <property type="match status" value="1"/>
</dbReference>
<reference evidence="8 9" key="1">
    <citation type="submission" date="2019-09" db="EMBL/GenBank/DDBJ databases">
        <title>A chromosome-level genome assembly of the Chinese tupelo Nyssa sinensis.</title>
        <authorList>
            <person name="Yang X."/>
            <person name="Kang M."/>
            <person name="Yang Y."/>
            <person name="Xiong H."/>
            <person name="Wang M."/>
            <person name="Zhang Z."/>
            <person name="Wang Z."/>
            <person name="Wu H."/>
            <person name="Ma T."/>
            <person name="Liu J."/>
            <person name="Xi Z."/>
        </authorList>
    </citation>
    <scope>NUCLEOTIDE SEQUENCE [LARGE SCALE GENOMIC DNA]</scope>
    <source>
        <strain evidence="8">J267</strain>
        <tissue evidence="8">Leaf</tissue>
    </source>
</reference>
<dbReference type="PANTHER" id="PTHR11206">
    <property type="entry name" value="MULTIDRUG RESISTANCE PROTEIN"/>
    <property type="match status" value="1"/>
</dbReference>
<dbReference type="AlphaFoldDB" id="A0A5J5B2X6"/>
<evidence type="ECO:0000256" key="5">
    <source>
        <dbReference type="ARBA" id="ARBA00023136"/>
    </source>
</evidence>
<evidence type="ECO:0000256" key="1">
    <source>
        <dbReference type="ARBA" id="ARBA00004141"/>
    </source>
</evidence>
<dbReference type="GO" id="GO:0042910">
    <property type="term" value="F:xenobiotic transmembrane transporter activity"/>
    <property type="evidence" value="ECO:0007669"/>
    <property type="project" value="InterPro"/>
</dbReference>
<evidence type="ECO:0000256" key="4">
    <source>
        <dbReference type="ARBA" id="ARBA00022989"/>
    </source>
</evidence>
<dbReference type="NCBIfam" id="TIGR00797">
    <property type="entry name" value="matE"/>
    <property type="match status" value="1"/>
</dbReference>
<evidence type="ECO:0000256" key="2">
    <source>
        <dbReference type="ARBA" id="ARBA00010199"/>
    </source>
</evidence>
<keyword evidence="3 6" id="KW-0812">Transmembrane</keyword>
<accession>A0A5J5B2X6</accession>
<feature type="transmembrane region" description="Helical" evidence="6">
    <location>
        <begin position="419"/>
        <end position="436"/>
    </location>
</feature>
<dbReference type="Pfam" id="PF01554">
    <property type="entry name" value="MatE"/>
    <property type="match status" value="2"/>
</dbReference>
<feature type="transmembrane region" description="Helical" evidence="6">
    <location>
        <begin position="382"/>
        <end position="404"/>
    </location>
</feature>
<dbReference type="OrthoDB" id="2126698at2759"/>
<dbReference type="GO" id="GO:0015297">
    <property type="term" value="F:antiporter activity"/>
    <property type="evidence" value="ECO:0007669"/>
    <property type="project" value="InterPro"/>
</dbReference>
<feature type="transmembrane region" description="Helical" evidence="6">
    <location>
        <begin position="302"/>
        <end position="321"/>
    </location>
</feature>
<feature type="transmembrane region" description="Helical" evidence="6">
    <location>
        <begin position="341"/>
        <end position="361"/>
    </location>
</feature>
<sequence>MAISFLVPHALLSLLSPLSIYKSIWRASCIEHSALSHWRGGKRMEKEEQREGLESLLIPISLENVCEPRKRPNKGEIFNELKKQLLLAGPLVSVNLLLNCLQVISVMFVGHLGELALSGASMATSFASVTGFSFLMGMSCALDTFCGQSYGAKQYHMLGIHMQRAMFILLLASIPLACIWANAGHILAFLGQDPEIAAEAGLYARFLIPTIFAYALLQCHVRFLQTQNNVVPMMLSSGITALLHILICWILVFKSGLGNRGAALANGISYWINVLLLALYVRISPSCKKTWTGFSKEALHGIPKFISLAIPSALMVCLEIWSFEMMVLLSGLLPNPMLETSVLSISLNTCAMVYMIPLGLSGAISTRVSNELGAGRPQVARLAVRVSIFMVSTEGILAGTIMILGRKVWGYCYSREEEVVRYVGEMLVLIAASHLLDGMQSVLSGTARGCGRQKIGAFVNLGAYYLVGIPSAILLAFVCHFGGKGLWMGLIVALFVQSLFLLIITLRTDWDKEAKKATDRVYDSTIPIEASQQT</sequence>
<proteinExistence type="inferred from homology"/>
<protein>
    <recommendedName>
        <fullName evidence="6">Protein DETOXIFICATION</fullName>
    </recommendedName>
    <alternativeName>
        <fullName evidence="6">Multidrug and toxic compound extrusion protein</fullName>
    </alternativeName>
</protein>
<feature type="transmembrane region" description="Helical" evidence="6">
    <location>
        <begin position="196"/>
        <end position="217"/>
    </location>
</feature>
<feature type="transmembrane region" description="Helical" evidence="6">
    <location>
        <begin position="167"/>
        <end position="190"/>
    </location>
</feature>
<comment type="subcellular location">
    <subcellularLocation>
        <location evidence="1">Membrane</location>
        <topology evidence="1">Multi-pass membrane protein</topology>
    </subcellularLocation>
</comment>
<evidence type="ECO:0000256" key="3">
    <source>
        <dbReference type="ARBA" id="ARBA00022692"/>
    </source>
</evidence>
<keyword evidence="4 6" id="KW-1133">Transmembrane helix</keyword>
<feature type="transmembrane region" description="Helical" evidence="6">
    <location>
        <begin position="122"/>
        <end position="146"/>
    </location>
</feature>
<dbReference type="EMBL" id="CM018040">
    <property type="protein sequence ID" value="KAA8535501.1"/>
    <property type="molecule type" value="Genomic_DNA"/>
</dbReference>
<dbReference type="InterPro" id="IPR045069">
    <property type="entry name" value="MATE_euk"/>
</dbReference>
<comment type="similarity">
    <text evidence="2 6">Belongs to the multi antimicrobial extrusion (MATE) (TC 2.A.66.1) family.</text>
</comment>
<name>A0A5J5B2X6_9ASTE</name>
<evidence type="ECO:0000256" key="6">
    <source>
        <dbReference type="RuleBase" id="RU004914"/>
    </source>
</evidence>
<evidence type="ECO:0000256" key="7">
    <source>
        <dbReference type="SAM" id="SignalP"/>
    </source>
</evidence>
<keyword evidence="9" id="KW-1185">Reference proteome</keyword>
<dbReference type="Proteomes" id="UP000325577">
    <property type="component" value="Linkage Group LG17"/>
</dbReference>
<keyword evidence="7" id="KW-0732">Signal</keyword>
<dbReference type="GO" id="GO:1990961">
    <property type="term" value="P:xenobiotic detoxification by transmembrane export across the plasma membrane"/>
    <property type="evidence" value="ECO:0007669"/>
    <property type="project" value="InterPro"/>
</dbReference>
<dbReference type="InterPro" id="IPR002528">
    <property type="entry name" value="MATE_fam"/>
</dbReference>
<feature type="transmembrane region" description="Helical" evidence="6">
    <location>
        <begin position="457"/>
        <end position="479"/>
    </location>
</feature>
<evidence type="ECO:0000313" key="8">
    <source>
        <dbReference type="EMBL" id="KAA8535501.1"/>
    </source>
</evidence>
<keyword evidence="5 6" id="KW-0472">Membrane</keyword>
<feature type="transmembrane region" description="Helical" evidence="6">
    <location>
        <begin position="229"/>
        <end position="252"/>
    </location>
</feature>
<evidence type="ECO:0000313" key="9">
    <source>
        <dbReference type="Proteomes" id="UP000325577"/>
    </source>
</evidence>